<evidence type="ECO:0000313" key="1">
    <source>
        <dbReference type="EMBL" id="AVL94492.1"/>
    </source>
</evidence>
<name>A0A2P1EKS5_9VIRU</name>
<accession>A0A2P1EKS5</accession>
<sequence length="77" mass="9261">MTHKISHILLMDDNQTYDIKLFDVEKMLPSEIEEDWFDFEKIDELKLASQNKSFLSHPIKKETKEYTGPKNYFHAIR</sequence>
<proteinExistence type="predicted"/>
<evidence type="ECO:0000313" key="2">
    <source>
        <dbReference type="Proteomes" id="UP000289600"/>
    </source>
</evidence>
<reference evidence="2" key="1">
    <citation type="submission" date="2018-01" db="EMBL/GenBank/DDBJ databases">
        <title>Testimony of 'menage a trois' revealed by the proteome of Megavirus virophage.</title>
        <authorList>
            <person name="Jeudy S."/>
            <person name="Bertaux L."/>
            <person name="Alempic J.-M."/>
            <person name="Lartigue A."/>
            <person name="Legendre M."/>
            <person name="Philippe N."/>
            <person name="Beucher L."/>
            <person name="Biondi E."/>
            <person name="Juul S."/>
            <person name="Turner D."/>
            <person name="Coute Y."/>
            <person name="Claverie J.-M."/>
            <person name="Abergel C."/>
        </authorList>
    </citation>
    <scope>NUCLEOTIDE SEQUENCE [LARGE SCALE GENOMIC DNA]</scope>
</reference>
<gene>
    <name evidence="1" type="ORF">mc_106</name>
</gene>
<protein>
    <submittedName>
        <fullName evidence="1">Uncharacterized protein</fullName>
    </submittedName>
</protein>
<dbReference type="Proteomes" id="UP000289600">
    <property type="component" value="Segment"/>
</dbReference>
<dbReference type="EMBL" id="MG807320">
    <property type="protein sequence ID" value="AVL94492.1"/>
    <property type="molecule type" value="Genomic_DNA"/>
</dbReference>
<keyword evidence="2" id="KW-1185">Reference proteome</keyword>
<organism evidence="1 2">
    <name type="scientific">Moumouvirus australiensis</name>
    <dbReference type="NCBI Taxonomy" id="2109587"/>
    <lineage>
        <taxon>Viruses</taxon>
        <taxon>Varidnaviria</taxon>
        <taxon>Bamfordvirae</taxon>
        <taxon>Nucleocytoviricota</taxon>
        <taxon>Megaviricetes</taxon>
        <taxon>Imitervirales</taxon>
        <taxon>Mimiviridae</taxon>
        <taxon>Megamimivirinae</taxon>
        <taxon>Moumouvirus</taxon>
        <taxon>Moumouvirus australiense</taxon>
    </lineage>
</organism>